<evidence type="ECO:0000313" key="2">
    <source>
        <dbReference type="Proteomes" id="UP001303046"/>
    </source>
</evidence>
<organism evidence="1 2">
    <name type="scientific">Necator americanus</name>
    <name type="common">Human hookworm</name>
    <dbReference type="NCBI Taxonomy" id="51031"/>
    <lineage>
        <taxon>Eukaryota</taxon>
        <taxon>Metazoa</taxon>
        <taxon>Ecdysozoa</taxon>
        <taxon>Nematoda</taxon>
        <taxon>Chromadorea</taxon>
        <taxon>Rhabditida</taxon>
        <taxon>Rhabditina</taxon>
        <taxon>Rhabditomorpha</taxon>
        <taxon>Strongyloidea</taxon>
        <taxon>Ancylostomatidae</taxon>
        <taxon>Bunostominae</taxon>
        <taxon>Necator</taxon>
    </lineage>
</organism>
<dbReference type="Proteomes" id="UP001303046">
    <property type="component" value="Unassembled WGS sequence"/>
</dbReference>
<accession>A0ABR1DYW3</accession>
<comment type="caution">
    <text evidence="1">The sequence shown here is derived from an EMBL/GenBank/DDBJ whole genome shotgun (WGS) entry which is preliminary data.</text>
</comment>
<proteinExistence type="predicted"/>
<evidence type="ECO:0008006" key="3">
    <source>
        <dbReference type="Google" id="ProtNLM"/>
    </source>
</evidence>
<evidence type="ECO:0000313" key="1">
    <source>
        <dbReference type="EMBL" id="KAK6755617.1"/>
    </source>
</evidence>
<dbReference type="EMBL" id="JAVFWL010000005">
    <property type="protein sequence ID" value="KAK6755617.1"/>
    <property type="molecule type" value="Genomic_DNA"/>
</dbReference>
<protein>
    <recommendedName>
        <fullName evidence="3">Reverse transcriptase domain-containing protein</fullName>
    </recommendedName>
</protein>
<reference evidence="1 2" key="1">
    <citation type="submission" date="2023-08" db="EMBL/GenBank/DDBJ databases">
        <title>A Necator americanus chromosomal reference genome.</title>
        <authorList>
            <person name="Ilik V."/>
            <person name="Petrzelkova K.J."/>
            <person name="Pardy F."/>
            <person name="Fuh T."/>
            <person name="Niatou-Singa F.S."/>
            <person name="Gouil Q."/>
            <person name="Baker L."/>
            <person name="Ritchie M.E."/>
            <person name="Jex A.R."/>
            <person name="Gazzola D."/>
            <person name="Li H."/>
            <person name="Toshio Fujiwara R."/>
            <person name="Zhan B."/>
            <person name="Aroian R.V."/>
            <person name="Pafco B."/>
            <person name="Schwarz E.M."/>
        </authorList>
    </citation>
    <scope>NUCLEOTIDE SEQUENCE [LARGE SCALE GENOMIC DNA]</scope>
    <source>
        <strain evidence="1 2">Aroian</strain>
        <tissue evidence="1">Whole animal</tissue>
    </source>
</reference>
<gene>
    <name evidence="1" type="primary">Necator_chrV.g18950</name>
    <name evidence="1" type="ORF">RB195_014159</name>
</gene>
<keyword evidence="2" id="KW-1185">Reference proteome</keyword>
<name>A0ABR1DYW3_NECAM</name>
<sequence>MSRVKEVCRENRLPVVLTFVDYEKAFDSAEANAILSVLVDKCVDASYVRTLANCYYRCTTGIQLFHRPLTIPIGKEVRQGDTISPKLFTAALQWIT</sequence>